<dbReference type="InterPro" id="IPR050261">
    <property type="entry name" value="FrsA_esterase"/>
</dbReference>
<proteinExistence type="inferred from homology"/>
<dbReference type="InterPro" id="IPR013736">
    <property type="entry name" value="Xaa-Pro_dipept_C"/>
</dbReference>
<evidence type="ECO:0000256" key="3">
    <source>
        <dbReference type="SAM" id="SignalP"/>
    </source>
</evidence>
<comment type="caution">
    <text evidence="5">The sequence shown here is derived from an EMBL/GenBank/DDBJ whole genome shotgun (WGS) entry which is preliminary data.</text>
</comment>
<evidence type="ECO:0000259" key="4">
    <source>
        <dbReference type="SMART" id="SM00939"/>
    </source>
</evidence>
<dbReference type="AlphaFoldDB" id="A0A4R4NZ84"/>
<sequence>MSPRARVRRLALAAVLSLVAVPGTLTPAAAAEEVSRQVTVRSFDGTGIVTYFFRAPGLAAGERRPVVMLGHGWAGRAETDPAGGTLASLLGAGYNVVTWNARGFGSGGEANVDDPRVEGRDAQAIIDWIARQPEVRLDRAGDPRLGMAGGSYGGGIQLVTAGLDRRVDAIAPTIAFNSLLNSLYPDQIFRSGWGLLLCSGGLQSGNRLSWQVTKGCVTGMASGTVPKDVADWFGAHGPDYLVKRITAPTLLLQGTVDTLFPLREAIANYRTLAANGVPVKMVWFCGGHGVCSTKPGPADHVTNATLAWFDKYLRNKPVDTGAAFEYIDQNGVYRTAPSYPPKRQGTLRATGSGSMAFSRADALQYLDDGGQDGGPGGLPLPAVAAQPAAKAVNVHLPAPAGSGQAVGTPQVALRYRGLAAKSRTFLFAQLVDRETGVVIGNQATPIPVVLDGRPRTVTRTIEAVSWAVDRGSDIDLQIVPITGLFDYQRAAGAVTLTADVTVPLATGQAAPR</sequence>
<comment type="similarity">
    <text evidence="1">Belongs to the AB hydrolase superfamily.</text>
</comment>
<organism evidence="5 6">
    <name type="scientific">Actinomadura bangladeshensis</name>
    <dbReference type="NCBI Taxonomy" id="453573"/>
    <lineage>
        <taxon>Bacteria</taxon>
        <taxon>Bacillati</taxon>
        <taxon>Actinomycetota</taxon>
        <taxon>Actinomycetes</taxon>
        <taxon>Streptosporangiales</taxon>
        <taxon>Thermomonosporaceae</taxon>
        <taxon>Actinomadura</taxon>
    </lineage>
</organism>
<keyword evidence="6" id="KW-1185">Reference proteome</keyword>
<gene>
    <name evidence="5" type="ORF">E1284_16945</name>
</gene>
<evidence type="ECO:0000313" key="5">
    <source>
        <dbReference type="EMBL" id="TDC14869.1"/>
    </source>
</evidence>
<dbReference type="SMART" id="SM00939">
    <property type="entry name" value="PepX_C"/>
    <property type="match status" value="1"/>
</dbReference>
<feature type="chain" id="PRO_5039201169" evidence="3">
    <location>
        <begin position="32"/>
        <end position="512"/>
    </location>
</feature>
<evidence type="ECO:0000313" key="6">
    <source>
        <dbReference type="Proteomes" id="UP000295431"/>
    </source>
</evidence>
<keyword evidence="2" id="KW-0378">Hydrolase</keyword>
<accession>A0A4R4NZ84</accession>
<dbReference type="GO" id="GO:0008239">
    <property type="term" value="F:dipeptidyl-peptidase activity"/>
    <property type="evidence" value="ECO:0007669"/>
    <property type="project" value="InterPro"/>
</dbReference>
<evidence type="ECO:0000256" key="2">
    <source>
        <dbReference type="ARBA" id="ARBA00022801"/>
    </source>
</evidence>
<protein>
    <submittedName>
        <fullName evidence="5">Peptidase S15</fullName>
    </submittedName>
</protein>
<feature type="signal peptide" evidence="3">
    <location>
        <begin position="1"/>
        <end position="31"/>
    </location>
</feature>
<dbReference type="InterPro" id="IPR029058">
    <property type="entry name" value="AB_hydrolase_fold"/>
</dbReference>
<reference evidence="5 6" key="1">
    <citation type="submission" date="2019-03" db="EMBL/GenBank/DDBJ databases">
        <title>Draft genome sequences of novel Actinobacteria.</title>
        <authorList>
            <person name="Sahin N."/>
            <person name="Ay H."/>
            <person name="Saygin H."/>
        </authorList>
    </citation>
    <scope>NUCLEOTIDE SEQUENCE [LARGE SCALE GENOMIC DNA]</scope>
    <source>
        <strain evidence="5 6">DSM 45347</strain>
    </source>
</reference>
<dbReference type="PANTHER" id="PTHR22946">
    <property type="entry name" value="DIENELACTONE HYDROLASE DOMAIN-CONTAINING PROTEIN-RELATED"/>
    <property type="match status" value="1"/>
</dbReference>
<evidence type="ECO:0000256" key="1">
    <source>
        <dbReference type="ARBA" id="ARBA00008645"/>
    </source>
</evidence>
<dbReference type="OrthoDB" id="9804819at2"/>
<dbReference type="GO" id="GO:0052689">
    <property type="term" value="F:carboxylic ester hydrolase activity"/>
    <property type="evidence" value="ECO:0007669"/>
    <property type="project" value="UniProtKB-ARBA"/>
</dbReference>
<name>A0A4R4NZ84_9ACTN</name>
<dbReference type="Pfam" id="PF02129">
    <property type="entry name" value="Peptidase_S15"/>
    <property type="match status" value="1"/>
</dbReference>
<dbReference type="Gene3D" id="3.40.50.1820">
    <property type="entry name" value="alpha/beta hydrolase"/>
    <property type="match status" value="1"/>
</dbReference>
<dbReference type="RefSeq" id="WP_131940060.1">
    <property type="nucleotide sequence ID" value="NZ_BAAAMX010000027.1"/>
</dbReference>
<dbReference type="InterPro" id="IPR000383">
    <property type="entry name" value="Xaa-Pro-like_dom"/>
</dbReference>
<dbReference type="SUPFAM" id="SSF53474">
    <property type="entry name" value="alpha/beta-Hydrolases"/>
    <property type="match status" value="1"/>
</dbReference>
<keyword evidence="3" id="KW-0732">Signal</keyword>
<dbReference type="EMBL" id="SMJW01000076">
    <property type="protein sequence ID" value="TDC14869.1"/>
    <property type="molecule type" value="Genomic_DNA"/>
</dbReference>
<dbReference type="Proteomes" id="UP000295431">
    <property type="component" value="Unassembled WGS sequence"/>
</dbReference>
<feature type="domain" description="Xaa-Pro dipeptidyl-peptidase C-terminal" evidence="4">
    <location>
        <begin position="306"/>
        <end position="506"/>
    </location>
</feature>
<dbReference type="PANTHER" id="PTHR22946:SF9">
    <property type="entry name" value="POLYKETIDE TRANSFERASE AF380"/>
    <property type="match status" value="1"/>
</dbReference>